<dbReference type="AlphaFoldDB" id="A0A1C2DYB4"/>
<proteinExistence type="predicted"/>
<name>A0A1C2DYB4_9PSED</name>
<dbReference type="EMBL" id="MDEN01000063">
    <property type="protein sequence ID" value="OCX19751.1"/>
    <property type="molecule type" value="Genomic_DNA"/>
</dbReference>
<sequence>MYVLITPRRQMGVAVPKDQLSKISPFKGDVQIVESQCSALGRITREAFILNSVGHARDALPRLLDASVTSMGTQGLIISGIEQVEQAFYFQSWWCRFE</sequence>
<organism evidence="1 2">
    <name type="scientific">Pseudomonas graminis</name>
    <dbReference type="NCBI Taxonomy" id="158627"/>
    <lineage>
        <taxon>Bacteria</taxon>
        <taxon>Pseudomonadati</taxon>
        <taxon>Pseudomonadota</taxon>
        <taxon>Gammaproteobacteria</taxon>
        <taxon>Pseudomonadales</taxon>
        <taxon>Pseudomonadaceae</taxon>
        <taxon>Pseudomonas</taxon>
    </lineage>
</organism>
<dbReference type="RefSeq" id="WP_065989694.1">
    <property type="nucleotide sequence ID" value="NZ_MDEN01000063.1"/>
</dbReference>
<dbReference type="Proteomes" id="UP000095143">
    <property type="component" value="Unassembled WGS sequence"/>
</dbReference>
<reference evidence="1 2" key="1">
    <citation type="submission" date="2016-08" db="EMBL/GenBank/DDBJ databases">
        <title>Whole genome sequence of Pseudomonas graminis strain UASWS1507, a potential biological control agent for agriculture.</title>
        <authorList>
            <person name="Crovadore J."/>
            <person name="Calmin G."/>
            <person name="Chablais R."/>
            <person name="Cochard B."/>
            <person name="Lefort F."/>
        </authorList>
    </citation>
    <scope>NUCLEOTIDE SEQUENCE [LARGE SCALE GENOMIC DNA]</scope>
    <source>
        <strain evidence="1 2">UASWS1507</strain>
    </source>
</reference>
<evidence type="ECO:0000313" key="2">
    <source>
        <dbReference type="Proteomes" id="UP000095143"/>
    </source>
</evidence>
<evidence type="ECO:0000313" key="1">
    <source>
        <dbReference type="EMBL" id="OCX19751.1"/>
    </source>
</evidence>
<comment type="caution">
    <text evidence="1">The sequence shown here is derived from an EMBL/GenBank/DDBJ whole genome shotgun (WGS) entry which is preliminary data.</text>
</comment>
<accession>A0A1C2DYB4</accession>
<protein>
    <submittedName>
        <fullName evidence="1">Uncharacterized protein</fullName>
    </submittedName>
</protein>
<gene>
    <name evidence="1" type="ORF">BBI10_14465</name>
</gene>
<dbReference type="OrthoDB" id="6893818at2"/>